<feature type="compositionally biased region" description="Basic and acidic residues" evidence="1">
    <location>
        <begin position="1"/>
        <end position="16"/>
    </location>
</feature>
<feature type="transmembrane region" description="Helical" evidence="2">
    <location>
        <begin position="30"/>
        <end position="51"/>
    </location>
</feature>
<reference evidence="5" key="1">
    <citation type="submission" date="2016-10" db="EMBL/GenBank/DDBJ databases">
        <authorList>
            <person name="Varghese N."/>
            <person name="Submissions S."/>
        </authorList>
    </citation>
    <scope>NUCLEOTIDE SEQUENCE [LARGE SCALE GENOMIC DNA]</scope>
    <source>
        <strain evidence="5">DSM 24767</strain>
    </source>
</reference>
<sequence length="93" mass="10192">MTDEQTRPTTDDERTQRGRLGAATSTGVRVLADLVILTLWVLLLTLTFLAFAWPRWAFYALLLGGVGVYVSITAGWWNATAAGDEVSNPGRHN</sequence>
<evidence type="ECO:0000256" key="2">
    <source>
        <dbReference type="SAM" id="Phobius"/>
    </source>
</evidence>
<proteinExistence type="predicted"/>
<dbReference type="EMBL" id="FNLC01000001">
    <property type="protein sequence ID" value="SDQ50975.1"/>
    <property type="molecule type" value="Genomic_DNA"/>
</dbReference>
<keyword evidence="5" id="KW-1185">Reference proteome</keyword>
<keyword evidence="2" id="KW-0812">Transmembrane</keyword>
<feature type="domain" description="DUF8119" evidence="3">
    <location>
        <begin position="17"/>
        <end position="81"/>
    </location>
</feature>
<protein>
    <recommendedName>
        <fullName evidence="3">DUF8119 domain-containing protein</fullName>
    </recommendedName>
</protein>
<evidence type="ECO:0000259" key="3">
    <source>
        <dbReference type="Pfam" id="PF26436"/>
    </source>
</evidence>
<evidence type="ECO:0000313" key="5">
    <source>
        <dbReference type="Proteomes" id="UP000198848"/>
    </source>
</evidence>
<evidence type="ECO:0000256" key="1">
    <source>
        <dbReference type="SAM" id="MobiDB-lite"/>
    </source>
</evidence>
<keyword evidence="2" id="KW-0472">Membrane</keyword>
<feature type="transmembrane region" description="Helical" evidence="2">
    <location>
        <begin position="58"/>
        <end position="77"/>
    </location>
</feature>
<feature type="region of interest" description="Disordered" evidence="1">
    <location>
        <begin position="1"/>
        <end position="20"/>
    </location>
</feature>
<dbReference type="Pfam" id="PF26436">
    <property type="entry name" value="DUF8119"/>
    <property type="match status" value="1"/>
</dbReference>
<dbReference type="Proteomes" id="UP000198848">
    <property type="component" value="Unassembled WGS sequence"/>
</dbReference>
<dbReference type="InterPro" id="IPR058432">
    <property type="entry name" value="DUF8119"/>
</dbReference>
<dbReference type="RefSeq" id="WP_090378269.1">
    <property type="nucleotide sequence ID" value="NZ_FNLC01000001.1"/>
</dbReference>
<evidence type="ECO:0000313" key="4">
    <source>
        <dbReference type="EMBL" id="SDQ50975.1"/>
    </source>
</evidence>
<name>A0A1H1BG89_NATTX</name>
<gene>
    <name evidence="4" type="ORF">SAMN04489842_1034</name>
</gene>
<organism evidence="4 5">
    <name type="scientific">Natronobacterium texcoconense</name>
    <dbReference type="NCBI Taxonomy" id="1095778"/>
    <lineage>
        <taxon>Archaea</taxon>
        <taxon>Methanobacteriati</taxon>
        <taxon>Methanobacteriota</taxon>
        <taxon>Stenosarchaea group</taxon>
        <taxon>Halobacteria</taxon>
        <taxon>Halobacteriales</taxon>
        <taxon>Natrialbaceae</taxon>
        <taxon>Natronobacterium</taxon>
    </lineage>
</organism>
<dbReference type="OrthoDB" id="202765at2157"/>
<keyword evidence="2" id="KW-1133">Transmembrane helix</keyword>
<dbReference type="AlphaFoldDB" id="A0A1H1BG89"/>
<accession>A0A1H1BG89</accession>